<keyword evidence="3" id="KW-1185">Reference proteome</keyword>
<feature type="transmembrane region" description="Helical" evidence="1">
    <location>
        <begin position="33"/>
        <end position="55"/>
    </location>
</feature>
<feature type="transmembrane region" description="Helical" evidence="1">
    <location>
        <begin position="6"/>
        <end position="21"/>
    </location>
</feature>
<protein>
    <submittedName>
        <fullName evidence="2">Bacteriorhodopsin</fullName>
    </submittedName>
</protein>
<sequence length="64" mass="7779">MFILGQIFAILLIVVLPFFIMKKRVKENSKRIIWLILFIIIPILSFIFYLFYQYIYLEDTVKTS</sequence>
<evidence type="ECO:0000313" key="2">
    <source>
        <dbReference type="EMBL" id="MBB6544396.1"/>
    </source>
</evidence>
<dbReference type="EMBL" id="JACHHU010000028">
    <property type="protein sequence ID" value="MBB6544396.1"/>
    <property type="molecule type" value="Genomic_DNA"/>
</dbReference>
<keyword evidence="1" id="KW-1133">Transmembrane helix</keyword>
<name>A0A7X0TUL1_9GAMM</name>
<reference evidence="2 3" key="1">
    <citation type="submission" date="2020-08" db="EMBL/GenBank/DDBJ databases">
        <title>Genomic Encyclopedia of Type Strains, Phase IV (KMG-IV): sequencing the most valuable type-strain genomes for metagenomic binning, comparative biology and taxonomic classification.</title>
        <authorList>
            <person name="Goeker M."/>
        </authorList>
    </citation>
    <scope>NUCLEOTIDE SEQUENCE [LARGE SCALE GENOMIC DNA]</scope>
    <source>
        <strain evidence="2 3">DSM 26287</strain>
    </source>
</reference>
<dbReference type="Proteomes" id="UP000537141">
    <property type="component" value="Unassembled WGS sequence"/>
</dbReference>
<evidence type="ECO:0000256" key="1">
    <source>
        <dbReference type="SAM" id="Phobius"/>
    </source>
</evidence>
<keyword evidence="1" id="KW-0812">Transmembrane</keyword>
<proteinExistence type="predicted"/>
<evidence type="ECO:0000313" key="3">
    <source>
        <dbReference type="Proteomes" id="UP000537141"/>
    </source>
</evidence>
<organism evidence="2 3">
    <name type="scientific">Thalassotalea piscium</name>
    <dbReference type="NCBI Taxonomy" id="1230533"/>
    <lineage>
        <taxon>Bacteria</taxon>
        <taxon>Pseudomonadati</taxon>
        <taxon>Pseudomonadota</taxon>
        <taxon>Gammaproteobacteria</taxon>
        <taxon>Alteromonadales</taxon>
        <taxon>Colwelliaceae</taxon>
        <taxon>Thalassotalea</taxon>
    </lineage>
</organism>
<dbReference type="AlphaFoldDB" id="A0A7X0TUL1"/>
<keyword evidence="1" id="KW-0472">Membrane</keyword>
<comment type="caution">
    <text evidence="2">The sequence shown here is derived from an EMBL/GenBank/DDBJ whole genome shotgun (WGS) entry which is preliminary data.</text>
</comment>
<accession>A0A7X0TUL1</accession>
<gene>
    <name evidence="2" type="ORF">HNQ55_002925</name>
</gene>